<dbReference type="PANTHER" id="PTHR47642">
    <property type="entry name" value="ATP-DEPENDENT DNA HELICASE"/>
    <property type="match status" value="1"/>
</dbReference>
<accession>A0AAD6XP84</accession>
<sequence>MGQLRPVQAHSLFAHDLVDHISAGTRETCTGIDALYGAWIWREFKKVVILRKNFRARSDPQYTNLLARIRMGSAWDGRTRMTETQAGTGPNFTSSDYDTIRQRQLQGMSPTDQAPFADAPIVCGTKVVRDLLNRELTQDYANKAGKAMHDYYALDTFNALPLNEELQKRTWQLRSALTKDSLGRLPLAIGMKVMVMDNIALSAAMVNGAKGILRGVKYSTDNKGRRYVDCAYVEIPRSGVNMTGLAANVVPIVPQKTYIKYKAEDGSLFSLGRTQIGLLPAYAYIDYKSQGRSLQKVILDLNGCRSLQSVYVMLSRATSLKTVAVLRSFRPRVLISRLGQEFRNEFERLERLDASTKAEWEAQRTLSDAAFDAY</sequence>
<keyword evidence="2" id="KW-1185">Reference proteome</keyword>
<dbReference type="AlphaFoldDB" id="A0AAD6XP84"/>
<protein>
    <submittedName>
        <fullName evidence="1">Uncharacterized protein</fullName>
    </submittedName>
</protein>
<dbReference type="Proteomes" id="UP001222325">
    <property type="component" value="Unassembled WGS sequence"/>
</dbReference>
<gene>
    <name evidence="1" type="ORF">B0H15DRAFT_780400</name>
</gene>
<organism evidence="1 2">
    <name type="scientific">Mycena belliarum</name>
    <dbReference type="NCBI Taxonomy" id="1033014"/>
    <lineage>
        <taxon>Eukaryota</taxon>
        <taxon>Fungi</taxon>
        <taxon>Dikarya</taxon>
        <taxon>Basidiomycota</taxon>
        <taxon>Agaricomycotina</taxon>
        <taxon>Agaricomycetes</taxon>
        <taxon>Agaricomycetidae</taxon>
        <taxon>Agaricales</taxon>
        <taxon>Marasmiineae</taxon>
        <taxon>Mycenaceae</taxon>
        <taxon>Mycena</taxon>
    </lineage>
</organism>
<dbReference type="InterPro" id="IPR051055">
    <property type="entry name" value="PIF1_helicase"/>
</dbReference>
<dbReference type="EMBL" id="JARJCN010000025">
    <property type="protein sequence ID" value="KAJ7088874.1"/>
    <property type="molecule type" value="Genomic_DNA"/>
</dbReference>
<evidence type="ECO:0000313" key="2">
    <source>
        <dbReference type="Proteomes" id="UP001222325"/>
    </source>
</evidence>
<name>A0AAD6XP84_9AGAR</name>
<dbReference type="SUPFAM" id="SSF52540">
    <property type="entry name" value="P-loop containing nucleoside triphosphate hydrolases"/>
    <property type="match status" value="1"/>
</dbReference>
<dbReference type="InterPro" id="IPR027417">
    <property type="entry name" value="P-loop_NTPase"/>
</dbReference>
<dbReference type="PANTHER" id="PTHR47642:SF6">
    <property type="entry name" value="ATP-DEPENDENT DNA HELICASE"/>
    <property type="match status" value="1"/>
</dbReference>
<reference evidence="1" key="1">
    <citation type="submission" date="2023-03" db="EMBL/GenBank/DDBJ databases">
        <title>Massive genome expansion in bonnet fungi (Mycena s.s.) driven by repeated elements and novel gene families across ecological guilds.</title>
        <authorList>
            <consortium name="Lawrence Berkeley National Laboratory"/>
            <person name="Harder C.B."/>
            <person name="Miyauchi S."/>
            <person name="Viragh M."/>
            <person name="Kuo A."/>
            <person name="Thoen E."/>
            <person name="Andreopoulos B."/>
            <person name="Lu D."/>
            <person name="Skrede I."/>
            <person name="Drula E."/>
            <person name="Henrissat B."/>
            <person name="Morin E."/>
            <person name="Kohler A."/>
            <person name="Barry K."/>
            <person name="LaButti K."/>
            <person name="Morin E."/>
            <person name="Salamov A."/>
            <person name="Lipzen A."/>
            <person name="Mereny Z."/>
            <person name="Hegedus B."/>
            <person name="Baldrian P."/>
            <person name="Stursova M."/>
            <person name="Weitz H."/>
            <person name="Taylor A."/>
            <person name="Grigoriev I.V."/>
            <person name="Nagy L.G."/>
            <person name="Martin F."/>
            <person name="Kauserud H."/>
        </authorList>
    </citation>
    <scope>NUCLEOTIDE SEQUENCE</scope>
    <source>
        <strain evidence="1">CBHHK173m</strain>
    </source>
</reference>
<evidence type="ECO:0000313" key="1">
    <source>
        <dbReference type="EMBL" id="KAJ7088874.1"/>
    </source>
</evidence>
<comment type="caution">
    <text evidence="1">The sequence shown here is derived from an EMBL/GenBank/DDBJ whole genome shotgun (WGS) entry which is preliminary data.</text>
</comment>
<proteinExistence type="predicted"/>